<evidence type="ECO:0000256" key="2">
    <source>
        <dbReference type="ARBA" id="ARBA00022553"/>
    </source>
</evidence>
<proteinExistence type="inferred from homology"/>
<feature type="compositionally biased region" description="Basic residues" evidence="6">
    <location>
        <begin position="65"/>
        <end position="80"/>
    </location>
</feature>
<evidence type="ECO:0000313" key="9">
    <source>
        <dbReference type="RefSeq" id="XP_022243827.1"/>
    </source>
</evidence>
<feature type="compositionally biased region" description="Basic and acidic residues" evidence="6">
    <location>
        <begin position="84"/>
        <end position="101"/>
    </location>
</feature>
<evidence type="ECO:0000256" key="4">
    <source>
        <dbReference type="ARBA" id="ARBA00022786"/>
    </source>
</evidence>
<dbReference type="InterPro" id="IPR038765">
    <property type="entry name" value="Papain-like_cys_pep_sf"/>
</dbReference>
<sequence length="1001" mass="111300">MDPVASSHTPETDEIVFISSMSDSMEEEVQKEPGNKKRQSTHLKRALEKSNDWLSADNESGIHPTSKKPASRTPKKRINIKKVVGKDKEVSSNKEPNEDNRVVNTNPVPTVTDKPQTSNQNGGVKSNKVVPVNPLASGPRQQQQQLVNGRSWKYATILNADISPRRPLHPEEVGQEKTRAHQQIMSQLASNNVQITPVSSKEHGASSFEQFAVCAHCGQLSRCFTRCDFCKTVLPQPVKVHKKSVMKDLVISGNSWTSLTKQKFYGSKLAEHYQALGGDEHQGEKIFSSSGEAKQMKKTRTKGQEPECLTLSSDDEDSKENTSVHSQVNSGSDDLVIDNNSEFFDDKMLTQATSTIFAQRTERMRDKDGNLMMGAPVAPSSMQHTAVAVNLQGQPVITESVAKTNQSSAGEFSLSCRSIRVGSFRVHAEILDLVSVNKDSLTLKLPTLSNSDETVTLTLQTEDIVRVLAHFGDSLPVLFIYSTPVCGTLIRNHLCMDKKLGPFYDPGGRDETQKRITVLPHEITNEQRLFFRTLFLPGKVEEIDQKTANEILVRSTPVNMAFTNNRLGKLNALPVATRSSNLLVQSGIAAQCPSEKPVKKLLVYPPPPQTGGITITNEDLECLAEGEFLNDVILDFYLKYIIMEKLSEEDRQRTHIFSSFFYPRLTANPGSKPLSEEEASMTVQERRHNRVKKWTRHVDIFQKEFIIVPINQNHHWFLAIICFSGLVKDKVVSSAKSTGETEPSPASSPGTEQQANSSMTIQEEEPIGVTSGSDPKEGQLEMEEPESPLPAKKASPNLSTEEQEDPIPKSQSPSEHKQGPAKSSSNPDLPKKEPCILVFDSLLGPARWRIVATLREYLACEWKAKKGATKVFDRDTMRGYTPRVPQQTNFSDCGLYVLQYTESFFENPLPWFGRPMPCLDDWFHEEKVMGKRAELKDLILQIHKQQASQQLLTTPKSHQRAQPLLQGTCPGQDSVSKNNNPSSTTSSPLVVSLSLSEACNS</sequence>
<reference evidence="9" key="1">
    <citation type="submission" date="2025-08" db="UniProtKB">
        <authorList>
            <consortium name="RefSeq"/>
        </authorList>
    </citation>
    <scope>IDENTIFICATION</scope>
    <source>
        <tissue evidence="9">Muscle</tissue>
    </source>
</reference>
<feature type="compositionally biased region" description="Polar residues" evidence="6">
    <location>
        <begin position="736"/>
        <end position="761"/>
    </location>
</feature>
<dbReference type="PANTHER" id="PTHR46896:SF3">
    <property type="entry name" value="FI06413P-RELATED"/>
    <property type="match status" value="1"/>
</dbReference>
<evidence type="ECO:0000256" key="3">
    <source>
        <dbReference type="ARBA" id="ARBA00022670"/>
    </source>
</evidence>
<feature type="region of interest" description="Disordered" evidence="6">
    <location>
        <begin position="282"/>
        <end position="332"/>
    </location>
</feature>
<keyword evidence="5" id="KW-0378">Hydrolase</keyword>
<feature type="region of interest" description="Disordered" evidence="6">
    <location>
        <begin position="736"/>
        <end position="830"/>
    </location>
</feature>
<keyword evidence="4" id="KW-0833">Ubl conjugation pathway</keyword>
<keyword evidence="2" id="KW-0597">Phosphoprotein</keyword>
<comment type="similarity">
    <text evidence="1">Belongs to the peptidase C48 family.</text>
</comment>
<feature type="compositionally biased region" description="Polar residues" evidence="6">
    <location>
        <begin position="113"/>
        <end position="124"/>
    </location>
</feature>
<name>A0ABM1SJM1_LIMPO</name>
<dbReference type="InterPro" id="IPR051947">
    <property type="entry name" value="Sentrin-specific_protease"/>
</dbReference>
<organism evidence="8 9">
    <name type="scientific">Limulus polyphemus</name>
    <name type="common">Atlantic horseshoe crab</name>
    <dbReference type="NCBI Taxonomy" id="6850"/>
    <lineage>
        <taxon>Eukaryota</taxon>
        <taxon>Metazoa</taxon>
        <taxon>Ecdysozoa</taxon>
        <taxon>Arthropoda</taxon>
        <taxon>Chelicerata</taxon>
        <taxon>Merostomata</taxon>
        <taxon>Xiphosura</taxon>
        <taxon>Limulidae</taxon>
        <taxon>Limulus</taxon>
    </lineage>
</organism>
<dbReference type="Proteomes" id="UP000694941">
    <property type="component" value="Unplaced"/>
</dbReference>
<keyword evidence="3" id="KW-0645">Protease</keyword>
<dbReference type="PANTHER" id="PTHR46896">
    <property type="entry name" value="SENTRIN-SPECIFIC PROTEASE"/>
    <property type="match status" value="1"/>
</dbReference>
<dbReference type="SUPFAM" id="SSF54001">
    <property type="entry name" value="Cysteine proteinases"/>
    <property type="match status" value="1"/>
</dbReference>
<evidence type="ECO:0000259" key="7">
    <source>
        <dbReference type="PROSITE" id="PS50600"/>
    </source>
</evidence>
<evidence type="ECO:0000256" key="1">
    <source>
        <dbReference type="ARBA" id="ARBA00005234"/>
    </source>
</evidence>
<evidence type="ECO:0000313" key="8">
    <source>
        <dbReference type="Proteomes" id="UP000694941"/>
    </source>
</evidence>
<feature type="compositionally biased region" description="Polar residues" evidence="6">
    <location>
        <begin position="321"/>
        <end position="332"/>
    </location>
</feature>
<dbReference type="Gene3D" id="3.40.395.10">
    <property type="entry name" value="Adenoviral Proteinase, Chain A"/>
    <property type="match status" value="1"/>
</dbReference>
<dbReference type="PROSITE" id="PS50600">
    <property type="entry name" value="ULP_PROTEASE"/>
    <property type="match status" value="1"/>
</dbReference>
<feature type="region of interest" description="Disordered" evidence="6">
    <location>
        <begin position="950"/>
        <end position="1001"/>
    </location>
</feature>
<gene>
    <name evidence="9" type="primary">LOC106461258</name>
</gene>
<accession>A0ABM1SJM1</accession>
<feature type="compositionally biased region" description="Low complexity" evidence="6">
    <location>
        <begin position="974"/>
        <end position="1001"/>
    </location>
</feature>
<dbReference type="GeneID" id="106461258"/>
<feature type="compositionally biased region" description="Low complexity" evidence="6">
    <location>
        <begin position="102"/>
        <end position="112"/>
    </location>
</feature>
<evidence type="ECO:0000256" key="6">
    <source>
        <dbReference type="SAM" id="MobiDB-lite"/>
    </source>
</evidence>
<evidence type="ECO:0000256" key="5">
    <source>
        <dbReference type="ARBA" id="ARBA00022801"/>
    </source>
</evidence>
<feature type="region of interest" description="Disordered" evidence="6">
    <location>
        <begin position="1"/>
        <end position="126"/>
    </location>
</feature>
<protein>
    <submittedName>
        <fullName evidence="9">Sentrin-specific protease 6-like isoform X2</fullName>
    </submittedName>
</protein>
<dbReference type="RefSeq" id="XP_022243827.1">
    <property type="nucleotide sequence ID" value="XM_022388119.1"/>
</dbReference>
<dbReference type="Pfam" id="PF02902">
    <property type="entry name" value="Peptidase_C48"/>
    <property type="match status" value="1"/>
</dbReference>
<feature type="domain" description="Ubiquitin-like protease family profile" evidence="7">
    <location>
        <begin position="613"/>
        <end position="904"/>
    </location>
</feature>
<dbReference type="InterPro" id="IPR003653">
    <property type="entry name" value="Peptidase_C48_C"/>
</dbReference>
<keyword evidence="8" id="KW-1185">Reference proteome</keyword>